<evidence type="ECO:0000256" key="10">
    <source>
        <dbReference type="ARBA" id="ARBA00023306"/>
    </source>
</evidence>
<reference evidence="11" key="1">
    <citation type="submission" date="2021-10" db="EMBL/GenBank/DDBJ databases">
        <authorList>
            <person name="Mesa V."/>
        </authorList>
    </citation>
    <scope>NUCLEOTIDE SEQUENCE</scope>
    <source>
        <strain evidence="11">CC3_PB</strain>
    </source>
</reference>
<dbReference type="Proteomes" id="UP000789738">
    <property type="component" value="Unassembled WGS sequence"/>
</dbReference>
<dbReference type="InterPro" id="IPR044068">
    <property type="entry name" value="CB"/>
</dbReference>
<dbReference type="SUPFAM" id="SSF56349">
    <property type="entry name" value="DNA breaking-rejoining enzymes"/>
    <property type="match status" value="1"/>
</dbReference>
<evidence type="ECO:0000256" key="2">
    <source>
        <dbReference type="ARBA" id="ARBA00004496"/>
    </source>
</evidence>
<dbReference type="InterPro" id="IPR050090">
    <property type="entry name" value="Tyrosine_recombinase_XerCD"/>
</dbReference>
<evidence type="ECO:0000256" key="9">
    <source>
        <dbReference type="ARBA" id="ARBA00023172"/>
    </source>
</evidence>
<evidence type="ECO:0000256" key="1">
    <source>
        <dbReference type="ARBA" id="ARBA00003283"/>
    </source>
</evidence>
<dbReference type="GO" id="GO:0003677">
    <property type="term" value="F:DNA binding"/>
    <property type="evidence" value="ECO:0007669"/>
    <property type="project" value="UniProtKB-UniRule"/>
</dbReference>
<keyword evidence="10" id="KW-0131">Cell cycle</keyword>
<name>A0AA86JNV0_9CLOT</name>
<evidence type="ECO:0000256" key="6">
    <source>
        <dbReference type="ARBA" id="ARBA00022829"/>
    </source>
</evidence>
<keyword evidence="5" id="KW-0132">Cell division</keyword>
<evidence type="ECO:0000313" key="11">
    <source>
        <dbReference type="EMBL" id="CAG9705898.1"/>
    </source>
</evidence>
<sequence length="335" mass="38950">MSNLNEELSIKLLGRLTLFLPQIENDYNKQLEMKQIIDEILYDYDVQPKSKELITSDIEEKVQLYIACKKLEGLSKKTLISYKNFLLRLNVFFTKPCSTITTMDLRMFLSMVSKDRQASTVNGYITYLKNFFGWLQNEEYIFKNPAAKLAFTKVPKIILEGYKPDNLEKLRDACESEKEKALFELLESTACRISEISNITVNDINWSERSIKVTGKGNKQRIVYFSSRAKLHIKKYLATRKGKSDYIFTSDHAPYQPIKQRALQLIISNIQKRSGVTERVHCHKFRRTQATYLLNSGMSLPGVQKILGHESPETTQRYAQISQENLQNEYKRLVQ</sequence>
<dbReference type="GO" id="GO:0005737">
    <property type="term" value="C:cytoplasm"/>
    <property type="evidence" value="ECO:0007669"/>
    <property type="project" value="UniProtKB-SubCell"/>
</dbReference>
<dbReference type="PANTHER" id="PTHR30349">
    <property type="entry name" value="PHAGE INTEGRASE-RELATED"/>
    <property type="match status" value="1"/>
</dbReference>
<proteinExistence type="inferred from homology"/>
<keyword evidence="8" id="KW-0238">DNA-binding</keyword>
<organism evidence="11 12">
    <name type="scientific">Clostridium neonatale</name>
    <dbReference type="NCBI Taxonomy" id="137838"/>
    <lineage>
        <taxon>Bacteria</taxon>
        <taxon>Bacillati</taxon>
        <taxon>Bacillota</taxon>
        <taxon>Clostridia</taxon>
        <taxon>Eubacteriales</taxon>
        <taxon>Clostridiaceae</taxon>
        <taxon>Clostridium</taxon>
    </lineage>
</organism>
<dbReference type="InterPro" id="IPR010998">
    <property type="entry name" value="Integrase_recombinase_N"/>
</dbReference>
<dbReference type="PROSITE" id="PS51900">
    <property type="entry name" value="CB"/>
    <property type="match status" value="1"/>
</dbReference>
<dbReference type="InterPro" id="IPR004107">
    <property type="entry name" value="Integrase_SAM-like_N"/>
</dbReference>
<accession>A0AA86JNV0</accession>
<gene>
    <name evidence="11" type="ORF">CNEO_42153</name>
</gene>
<dbReference type="Pfam" id="PF13495">
    <property type="entry name" value="Phage_int_SAM_4"/>
    <property type="match status" value="1"/>
</dbReference>
<dbReference type="InterPro" id="IPR011010">
    <property type="entry name" value="DNA_brk_join_enz"/>
</dbReference>
<keyword evidence="6" id="KW-0159">Chromosome partition</keyword>
<comment type="function">
    <text evidence="1">Site-specific tyrosine recombinase, which acts by catalyzing the cutting and rejoining of the recombining DNA molecules.</text>
</comment>
<comment type="subcellular location">
    <subcellularLocation>
        <location evidence="2">Cytoplasm</location>
    </subcellularLocation>
</comment>
<dbReference type="InterPro" id="IPR013762">
    <property type="entry name" value="Integrase-like_cat_sf"/>
</dbReference>
<dbReference type="GO" id="GO:0051301">
    <property type="term" value="P:cell division"/>
    <property type="evidence" value="ECO:0007669"/>
    <property type="project" value="UniProtKB-KW"/>
</dbReference>
<dbReference type="RefSeq" id="WP_210888123.1">
    <property type="nucleotide sequence ID" value="NZ_CAKJVE010000004.1"/>
</dbReference>
<keyword evidence="4" id="KW-0963">Cytoplasm</keyword>
<dbReference type="Gene3D" id="1.10.443.10">
    <property type="entry name" value="Intergrase catalytic core"/>
    <property type="match status" value="1"/>
</dbReference>
<dbReference type="PANTHER" id="PTHR30349:SF77">
    <property type="entry name" value="TYROSINE RECOMBINASE XERC"/>
    <property type="match status" value="1"/>
</dbReference>
<dbReference type="Gene3D" id="1.10.150.130">
    <property type="match status" value="1"/>
</dbReference>
<dbReference type="GO" id="GO:0015074">
    <property type="term" value="P:DNA integration"/>
    <property type="evidence" value="ECO:0007669"/>
    <property type="project" value="UniProtKB-KW"/>
</dbReference>
<dbReference type="EMBL" id="CAKJVE010000004">
    <property type="protein sequence ID" value="CAG9705898.1"/>
    <property type="molecule type" value="Genomic_DNA"/>
</dbReference>
<dbReference type="GO" id="GO:0007059">
    <property type="term" value="P:chromosome segregation"/>
    <property type="evidence" value="ECO:0007669"/>
    <property type="project" value="UniProtKB-KW"/>
</dbReference>
<evidence type="ECO:0000313" key="12">
    <source>
        <dbReference type="Proteomes" id="UP000789738"/>
    </source>
</evidence>
<dbReference type="AlphaFoldDB" id="A0AA86JNV0"/>
<evidence type="ECO:0000256" key="4">
    <source>
        <dbReference type="ARBA" id="ARBA00022490"/>
    </source>
</evidence>
<dbReference type="PROSITE" id="PS51898">
    <property type="entry name" value="TYR_RECOMBINASE"/>
    <property type="match status" value="1"/>
</dbReference>
<dbReference type="Pfam" id="PF00589">
    <property type="entry name" value="Phage_integrase"/>
    <property type="match status" value="1"/>
</dbReference>
<keyword evidence="7" id="KW-0229">DNA integration</keyword>
<evidence type="ECO:0000256" key="7">
    <source>
        <dbReference type="ARBA" id="ARBA00022908"/>
    </source>
</evidence>
<evidence type="ECO:0000256" key="8">
    <source>
        <dbReference type="ARBA" id="ARBA00023125"/>
    </source>
</evidence>
<evidence type="ECO:0000256" key="3">
    <source>
        <dbReference type="ARBA" id="ARBA00008857"/>
    </source>
</evidence>
<keyword evidence="9" id="KW-0233">DNA recombination</keyword>
<dbReference type="GO" id="GO:0006310">
    <property type="term" value="P:DNA recombination"/>
    <property type="evidence" value="ECO:0007669"/>
    <property type="project" value="UniProtKB-KW"/>
</dbReference>
<dbReference type="InterPro" id="IPR002104">
    <property type="entry name" value="Integrase_catalytic"/>
</dbReference>
<comment type="similarity">
    <text evidence="3">Belongs to the 'phage' integrase family.</text>
</comment>
<protein>
    <submittedName>
        <fullName evidence="11">Integrase</fullName>
    </submittedName>
</protein>
<comment type="caution">
    <text evidence="11">The sequence shown here is derived from an EMBL/GenBank/DDBJ whole genome shotgun (WGS) entry which is preliminary data.</text>
</comment>
<evidence type="ECO:0000256" key="5">
    <source>
        <dbReference type="ARBA" id="ARBA00022618"/>
    </source>
</evidence>